<dbReference type="InterPro" id="IPR004089">
    <property type="entry name" value="MCPsignal_dom"/>
</dbReference>
<proteinExistence type="inferred from homology"/>
<comment type="subcellular location">
    <subcellularLocation>
        <location evidence="1">Cell membrane</location>
        <topology evidence="1">Multi-pass membrane protein</topology>
    </subcellularLocation>
</comment>
<dbReference type="Pfam" id="PF02743">
    <property type="entry name" value="dCache_1"/>
    <property type="match status" value="1"/>
</dbReference>
<gene>
    <name evidence="13" type="ORF">FC774_01820</name>
</gene>
<feature type="transmembrane region" description="Helical" evidence="10">
    <location>
        <begin position="303"/>
        <end position="321"/>
    </location>
</feature>
<evidence type="ECO:0000259" key="12">
    <source>
        <dbReference type="PROSITE" id="PS50885"/>
    </source>
</evidence>
<dbReference type="Proteomes" id="UP000476820">
    <property type="component" value="Unassembled WGS sequence"/>
</dbReference>
<name>A0A6M0V1G9_CLOBO</name>
<dbReference type="AlphaFoldDB" id="A0A6M0V1G9"/>
<dbReference type="GO" id="GO:0006935">
    <property type="term" value="P:chemotaxis"/>
    <property type="evidence" value="ECO:0007669"/>
    <property type="project" value="UniProtKB-KW"/>
</dbReference>
<keyword evidence="4 10" id="KW-0812">Transmembrane</keyword>
<evidence type="ECO:0000256" key="8">
    <source>
        <dbReference type="ARBA" id="ARBA00029447"/>
    </source>
</evidence>
<evidence type="ECO:0000256" key="1">
    <source>
        <dbReference type="ARBA" id="ARBA00004651"/>
    </source>
</evidence>
<evidence type="ECO:0000313" key="14">
    <source>
        <dbReference type="Proteomes" id="UP000476820"/>
    </source>
</evidence>
<keyword evidence="7 9" id="KW-0807">Transducer</keyword>
<evidence type="ECO:0000256" key="6">
    <source>
        <dbReference type="ARBA" id="ARBA00023136"/>
    </source>
</evidence>
<evidence type="ECO:0000256" key="9">
    <source>
        <dbReference type="PROSITE-ProRule" id="PRU00284"/>
    </source>
</evidence>
<keyword evidence="3" id="KW-0145">Chemotaxis</keyword>
<protein>
    <submittedName>
        <fullName evidence="13">Methyl-accepting chemotaxis protein</fullName>
    </submittedName>
</protein>
<evidence type="ECO:0000256" key="2">
    <source>
        <dbReference type="ARBA" id="ARBA00022475"/>
    </source>
</evidence>
<keyword evidence="5 10" id="KW-1133">Transmembrane helix</keyword>
<organism evidence="13 14">
    <name type="scientific">Clostridium botulinum</name>
    <dbReference type="NCBI Taxonomy" id="1491"/>
    <lineage>
        <taxon>Bacteria</taxon>
        <taxon>Bacillati</taxon>
        <taxon>Bacillota</taxon>
        <taxon>Clostridia</taxon>
        <taxon>Eubacteriales</taxon>
        <taxon>Clostridiaceae</taxon>
        <taxon>Clostridium</taxon>
    </lineage>
</organism>
<comment type="caution">
    <text evidence="13">The sequence shown here is derived from an EMBL/GenBank/DDBJ whole genome shotgun (WGS) entry which is preliminary data.</text>
</comment>
<evidence type="ECO:0000259" key="11">
    <source>
        <dbReference type="PROSITE" id="PS50111"/>
    </source>
</evidence>
<dbReference type="GO" id="GO:0005886">
    <property type="term" value="C:plasma membrane"/>
    <property type="evidence" value="ECO:0007669"/>
    <property type="project" value="UniProtKB-SubCell"/>
</dbReference>
<evidence type="ECO:0000256" key="10">
    <source>
        <dbReference type="SAM" id="Phobius"/>
    </source>
</evidence>
<dbReference type="InterPro" id="IPR003660">
    <property type="entry name" value="HAMP_dom"/>
</dbReference>
<dbReference type="Gene3D" id="3.30.450.20">
    <property type="entry name" value="PAS domain"/>
    <property type="match status" value="2"/>
</dbReference>
<sequence>MKKHKSIQTKFLQLSVGMICAFLVIMMTFISYRISVQTKSDYINNSNEQMSIVSSAINNFYDQVDANINMMAINPTIMKGDTTITKYKDNVTKVDMTPSINGGVEQEIYEVFDQYADSHPETKYIYLATKDGGYINWPETYIPEKYDPTIREWYKFAIEGNGEIRRTDPYIDTTNTMITSNARIVKDSSGNIIGAVGIDVEQSSISNILNNMKTGKTGFFMIVHDNGTIMADGNNIENNFKNIKDVNIENLDNLLDKDSYQFDVKINGEKYFVNSKKVEGADWNLAALISEKELNQNMIQTNILFLCIAVIMVLAISIIIIKNVRKITNPIEESAKYLEEIGKGNFIIEINNKYLERSDEIGIIINGIQDMKNALVNLIYKIKDESTSIENEVDNVIEDVNVLNTNLEDISAATEELTASVEETAATTDEMALTSKEIEKAIISIANKSKEGADNAKEISKRANTTKENVVISKNKANDIFITTKGKLEEAIESSNVVNQINILSDSIMKITEQTNLLALNAAIEAARAGESGKGFSVVAEEIRKLAEQSKQTVLEIQDVTGKVTGKVTGSVNNLSGSANELLKFVSTDIDEDYKTMLKVADLYNEDAKAVGYIVTEFNDIAQELMYAMKNIMQSIEEVSQASEQGAIGTAGIANRTCEVNNKSVEVVQEVSKTKEHIDKLREEISKFRIQ</sequence>
<dbReference type="SUPFAM" id="SSF58104">
    <property type="entry name" value="Methyl-accepting chemotaxis protein (MCP) signaling domain"/>
    <property type="match status" value="1"/>
</dbReference>
<dbReference type="CDD" id="cd18773">
    <property type="entry name" value="PDC1_HK_sensor"/>
    <property type="match status" value="1"/>
</dbReference>
<feature type="domain" description="Methyl-accepting transducer" evidence="11">
    <location>
        <begin position="399"/>
        <end position="640"/>
    </location>
</feature>
<comment type="similarity">
    <text evidence="8">Belongs to the methyl-accepting chemotaxis (MCP) protein family.</text>
</comment>
<feature type="domain" description="HAMP" evidence="12">
    <location>
        <begin position="325"/>
        <end position="380"/>
    </location>
</feature>
<dbReference type="Gene3D" id="1.10.287.950">
    <property type="entry name" value="Methyl-accepting chemotaxis protein"/>
    <property type="match status" value="1"/>
</dbReference>
<evidence type="ECO:0000256" key="3">
    <source>
        <dbReference type="ARBA" id="ARBA00022500"/>
    </source>
</evidence>
<dbReference type="RefSeq" id="WP_061301843.1">
    <property type="nucleotide sequence ID" value="NZ_LFPA01000029.1"/>
</dbReference>
<dbReference type="SMART" id="SM00283">
    <property type="entry name" value="MA"/>
    <property type="match status" value="1"/>
</dbReference>
<evidence type="ECO:0000256" key="4">
    <source>
        <dbReference type="ARBA" id="ARBA00022692"/>
    </source>
</evidence>
<keyword evidence="6 10" id="KW-0472">Membrane</keyword>
<dbReference type="PANTHER" id="PTHR32089:SF112">
    <property type="entry name" value="LYSOZYME-LIKE PROTEIN-RELATED"/>
    <property type="match status" value="1"/>
</dbReference>
<dbReference type="PROSITE" id="PS50111">
    <property type="entry name" value="CHEMOTAXIS_TRANSDUC_2"/>
    <property type="match status" value="1"/>
</dbReference>
<evidence type="ECO:0000256" key="5">
    <source>
        <dbReference type="ARBA" id="ARBA00022989"/>
    </source>
</evidence>
<dbReference type="PANTHER" id="PTHR32089">
    <property type="entry name" value="METHYL-ACCEPTING CHEMOTAXIS PROTEIN MCPB"/>
    <property type="match status" value="1"/>
</dbReference>
<evidence type="ECO:0000256" key="7">
    <source>
        <dbReference type="ARBA" id="ARBA00023224"/>
    </source>
</evidence>
<feature type="transmembrane region" description="Helical" evidence="10">
    <location>
        <begin position="12"/>
        <end position="32"/>
    </location>
</feature>
<dbReference type="PROSITE" id="PS50885">
    <property type="entry name" value="HAMP"/>
    <property type="match status" value="1"/>
</dbReference>
<dbReference type="Pfam" id="PF00015">
    <property type="entry name" value="MCPsignal"/>
    <property type="match status" value="1"/>
</dbReference>
<evidence type="ECO:0000313" key="13">
    <source>
        <dbReference type="EMBL" id="NFF86649.1"/>
    </source>
</evidence>
<reference evidence="13 14" key="1">
    <citation type="submission" date="2019-04" db="EMBL/GenBank/DDBJ databases">
        <title>Genome sequencing of Clostridium botulinum Groups I-IV and Clostridium butyricum.</title>
        <authorList>
            <person name="Brunt J."/>
            <person name="Van Vliet A.H.M."/>
            <person name="Stringer S.C."/>
            <person name="Carter A.T."/>
            <person name="Peck M.W."/>
        </authorList>
    </citation>
    <scope>NUCLEOTIDE SEQUENCE [LARGE SCALE GENOMIC DNA]</scope>
    <source>
        <strain evidence="13 14">1605</strain>
    </source>
</reference>
<dbReference type="EMBL" id="SWOV01000003">
    <property type="protein sequence ID" value="NFF86649.1"/>
    <property type="molecule type" value="Genomic_DNA"/>
</dbReference>
<dbReference type="GO" id="GO:0007165">
    <property type="term" value="P:signal transduction"/>
    <property type="evidence" value="ECO:0007669"/>
    <property type="project" value="UniProtKB-KW"/>
</dbReference>
<dbReference type="CDD" id="cd12912">
    <property type="entry name" value="PDC2_MCP_like"/>
    <property type="match status" value="1"/>
</dbReference>
<dbReference type="InterPro" id="IPR033479">
    <property type="entry name" value="dCache_1"/>
</dbReference>
<accession>A0A6M0V1G9</accession>
<keyword evidence="2" id="KW-1003">Cell membrane</keyword>